<evidence type="ECO:0000256" key="1">
    <source>
        <dbReference type="ARBA" id="ARBA00004141"/>
    </source>
</evidence>
<dbReference type="InterPro" id="IPR049326">
    <property type="entry name" value="Rhodopsin_dom_fungi"/>
</dbReference>
<feature type="domain" description="Rhodopsin" evidence="7">
    <location>
        <begin position="27"/>
        <end position="173"/>
    </location>
</feature>
<evidence type="ECO:0000256" key="3">
    <source>
        <dbReference type="ARBA" id="ARBA00022989"/>
    </source>
</evidence>
<dbReference type="InterPro" id="IPR052337">
    <property type="entry name" value="SAT4-like"/>
</dbReference>
<reference evidence="8 9" key="1">
    <citation type="submission" date="2018-12" db="EMBL/GenBank/DDBJ databases">
        <title>Draft genome sequence of Xylaria grammica IHI A82.</title>
        <authorList>
            <person name="Buettner E."/>
            <person name="Kellner H."/>
        </authorList>
    </citation>
    <scope>NUCLEOTIDE SEQUENCE [LARGE SCALE GENOMIC DNA]</scope>
    <source>
        <strain evidence="8 9">IHI A82</strain>
    </source>
</reference>
<dbReference type="Proteomes" id="UP000286045">
    <property type="component" value="Unassembled WGS sequence"/>
</dbReference>
<organism evidence="8 9">
    <name type="scientific">Xylaria grammica</name>
    <dbReference type="NCBI Taxonomy" id="363999"/>
    <lineage>
        <taxon>Eukaryota</taxon>
        <taxon>Fungi</taxon>
        <taxon>Dikarya</taxon>
        <taxon>Ascomycota</taxon>
        <taxon>Pezizomycotina</taxon>
        <taxon>Sordariomycetes</taxon>
        <taxon>Xylariomycetidae</taxon>
        <taxon>Xylariales</taxon>
        <taxon>Xylariaceae</taxon>
        <taxon>Xylaria</taxon>
    </lineage>
</organism>
<dbReference type="STRING" id="363999.A0A439D4D7"/>
<dbReference type="EMBL" id="RYZI01000161">
    <property type="protein sequence ID" value="RWA09267.1"/>
    <property type="molecule type" value="Genomic_DNA"/>
</dbReference>
<evidence type="ECO:0000259" key="7">
    <source>
        <dbReference type="Pfam" id="PF20684"/>
    </source>
</evidence>
<dbReference type="PANTHER" id="PTHR33048">
    <property type="entry name" value="PTH11-LIKE INTEGRAL MEMBRANE PROTEIN (AFU_ORTHOLOGUE AFUA_5G11245)"/>
    <property type="match status" value="1"/>
</dbReference>
<sequence>MAETDYVTTLYVVSWALGSIVIVITVARILGRTLVTKQTGWDDFFMILGSLSAIVCSSLVTVGVTYGIGRHRDDIKNPSDLSEAIKYTIVSPAFSIVSSTSSKISILIFLVRLMGVTAKRWHLIFLWGLCAVLIILNVIAIVVIVRFCDPPHKQWQPWVPGTCIDPQIHAAGATIVKVYLLKDLDKHADITWYWAPITLWYTAEMDVIIIVGTIPTLWPLVRFIRRKNIQSHDQDIYNAITSDVSCERGSEGIQLGGSATRVLQEVDSMETLGTWNGERGQRNGL</sequence>
<evidence type="ECO:0000256" key="5">
    <source>
        <dbReference type="ARBA" id="ARBA00038359"/>
    </source>
</evidence>
<dbReference type="GO" id="GO:0016020">
    <property type="term" value="C:membrane"/>
    <property type="evidence" value="ECO:0007669"/>
    <property type="project" value="UniProtKB-SubCell"/>
</dbReference>
<protein>
    <recommendedName>
        <fullName evidence="7">Rhodopsin domain-containing protein</fullName>
    </recommendedName>
</protein>
<keyword evidence="4 6" id="KW-0472">Membrane</keyword>
<proteinExistence type="inferred from homology"/>
<dbReference type="Pfam" id="PF20684">
    <property type="entry name" value="Fung_rhodopsin"/>
    <property type="match status" value="1"/>
</dbReference>
<evidence type="ECO:0000313" key="8">
    <source>
        <dbReference type="EMBL" id="RWA09267.1"/>
    </source>
</evidence>
<dbReference type="AlphaFoldDB" id="A0A439D4D7"/>
<gene>
    <name evidence="8" type="ORF">EKO27_g5828</name>
</gene>
<feature type="transmembrane region" description="Helical" evidence="6">
    <location>
        <begin position="123"/>
        <end position="145"/>
    </location>
</feature>
<feature type="transmembrane region" description="Helical" evidence="6">
    <location>
        <begin position="43"/>
        <end position="69"/>
    </location>
</feature>
<name>A0A439D4D7_9PEZI</name>
<keyword evidence="3 6" id="KW-1133">Transmembrane helix</keyword>
<feature type="transmembrane region" description="Helical" evidence="6">
    <location>
        <begin position="12"/>
        <end position="31"/>
    </location>
</feature>
<evidence type="ECO:0000256" key="2">
    <source>
        <dbReference type="ARBA" id="ARBA00022692"/>
    </source>
</evidence>
<comment type="caution">
    <text evidence="8">The sequence shown here is derived from an EMBL/GenBank/DDBJ whole genome shotgun (WGS) entry which is preliminary data.</text>
</comment>
<evidence type="ECO:0000313" key="9">
    <source>
        <dbReference type="Proteomes" id="UP000286045"/>
    </source>
</evidence>
<comment type="subcellular location">
    <subcellularLocation>
        <location evidence="1">Membrane</location>
        <topology evidence="1">Multi-pass membrane protein</topology>
    </subcellularLocation>
</comment>
<accession>A0A439D4D7</accession>
<feature type="transmembrane region" description="Helical" evidence="6">
    <location>
        <begin position="199"/>
        <end position="221"/>
    </location>
</feature>
<evidence type="ECO:0000256" key="4">
    <source>
        <dbReference type="ARBA" id="ARBA00023136"/>
    </source>
</evidence>
<keyword evidence="2 6" id="KW-0812">Transmembrane</keyword>
<comment type="similarity">
    <text evidence="5">Belongs to the SAT4 family.</text>
</comment>
<dbReference type="PANTHER" id="PTHR33048:SF146">
    <property type="entry name" value="INTEGRAL MEMBRANE PROTEIN"/>
    <property type="match status" value="1"/>
</dbReference>
<keyword evidence="9" id="KW-1185">Reference proteome</keyword>
<evidence type="ECO:0000256" key="6">
    <source>
        <dbReference type="SAM" id="Phobius"/>
    </source>
</evidence>